<dbReference type="Gene3D" id="1.20.1440.120">
    <property type="entry name" value="Recombination protein O, C-terminal domain"/>
    <property type="match status" value="1"/>
</dbReference>
<dbReference type="AlphaFoldDB" id="A0A7S9DWM3"/>
<proteinExistence type="inferred from homology"/>
<keyword evidence="5 8" id="KW-0233">DNA recombination</keyword>
<evidence type="ECO:0000256" key="6">
    <source>
        <dbReference type="ARBA" id="ARBA00023204"/>
    </source>
</evidence>
<keyword evidence="11" id="KW-1185">Reference proteome</keyword>
<dbReference type="PANTHER" id="PTHR33991">
    <property type="entry name" value="DNA REPAIR PROTEIN RECO"/>
    <property type="match status" value="1"/>
</dbReference>
<organism evidence="10 11">
    <name type="scientific">Salinimonas marina</name>
    <dbReference type="NCBI Taxonomy" id="2785918"/>
    <lineage>
        <taxon>Bacteria</taxon>
        <taxon>Pseudomonadati</taxon>
        <taxon>Pseudomonadota</taxon>
        <taxon>Gammaproteobacteria</taxon>
        <taxon>Alteromonadales</taxon>
        <taxon>Alteromonadaceae</taxon>
        <taxon>Alteromonas/Salinimonas group</taxon>
        <taxon>Salinimonas</taxon>
    </lineage>
</organism>
<dbReference type="NCBIfam" id="TIGR00613">
    <property type="entry name" value="reco"/>
    <property type="match status" value="1"/>
</dbReference>
<dbReference type="InterPro" id="IPR022572">
    <property type="entry name" value="DNA_rep/recomb_RecO_N"/>
</dbReference>
<sequence length="229" mass="25548">MRGVWQAAFVVHRRAYRETSYLVDFFTRDGGLVSAVAKGVKNSKGDRKSLLQPFAPVTIQLAGRSELKNLAQIESAGAMLFLQGKPLFCAMYVNELLSRVLPKALTCEDLYDHYQQTLVALSSEDPLDIALRNFEFALLDEMGQLPDLLHDASTGEPVVAQDWYQFVQELGIVRAKKAVQPRSVPGYALLSMAAREWDSPARQAAKLIARQALLPLLGDKPLKSRELFR</sequence>
<dbReference type="HAMAP" id="MF_00201">
    <property type="entry name" value="RecO"/>
    <property type="match status" value="1"/>
</dbReference>
<dbReference type="Gene3D" id="2.40.50.140">
    <property type="entry name" value="Nucleic acid-binding proteins"/>
    <property type="match status" value="1"/>
</dbReference>
<keyword evidence="4 8" id="KW-0227">DNA damage</keyword>
<dbReference type="GO" id="GO:0006310">
    <property type="term" value="P:DNA recombination"/>
    <property type="evidence" value="ECO:0007669"/>
    <property type="project" value="UniProtKB-UniRule"/>
</dbReference>
<evidence type="ECO:0000256" key="2">
    <source>
        <dbReference type="ARBA" id="ARBA00007452"/>
    </source>
</evidence>
<dbReference type="Pfam" id="PF11967">
    <property type="entry name" value="RecO_N"/>
    <property type="match status" value="1"/>
</dbReference>
<dbReference type="SUPFAM" id="SSF50249">
    <property type="entry name" value="Nucleic acid-binding proteins"/>
    <property type="match status" value="1"/>
</dbReference>
<evidence type="ECO:0000313" key="10">
    <source>
        <dbReference type="EMBL" id="QPG05192.1"/>
    </source>
</evidence>
<evidence type="ECO:0000256" key="3">
    <source>
        <dbReference type="ARBA" id="ARBA00021310"/>
    </source>
</evidence>
<dbReference type="KEGG" id="smaa:IT774_13840"/>
<name>A0A7S9DWM3_9ALTE</name>
<dbReference type="RefSeq" id="WP_195810283.1">
    <property type="nucleotide sequence ID" value="NZ_CP064795.1"/>
</dbReference>
<evidence type="ECO:0000256" key="8">
    <source>
        <dbReference type="HAMAP-Rule" id="MF_00201"/>
    </source>
</evidence>
<dbReference type="GO" id="GO:0006302">
    <property type="term" value="P:double-strand break repair"/>
    <property type="evidence" value="ECO:0007669"/>
    <property type="project" value="TreeGrafter"/>
</dbReference>
<dbReference type="SUPFAM" id="SSF57863">
    <property type="entry name" value="ArfGap/RecO-like zinc finger"/>
    <property type="match status" value="1"/>
</dbReference>
<evidence type="ECO:0000256" key="7">
    <source>
        <dbReference type="ARBA" id="ARBA00033409"/>
    </source>
</evidence>
<comment type="similarity">
    <text evidence="2 8">Belongs to the RecO family.</text>
</comment>
<dbReference type="EMBL" id="CP064795">
    <property type="protein sequence ID" value="QPG05192.1"/>
    <property type="molecule type" value="Genomic_DNA"/>
</dbReference>
<evidence type="ECO:0000256" key="1">
    <source>
        <dbReference type="ARBA" id="ARBA00003065"/>
    </source>
</evidence>
<dbReference type="Pfam" id="PF02565">
    <property type="entry name" value="RecO_C"/>
    <property type="match status" value="1"/>
</dbReference>
<comment type="function">
    <text evidence="1 8">Involved in DNA repair and RecF pathway recombination.</text>
</comment>
<dbReference type="PANTHER" id="PTHR33991:SF1">
    <property type="entry name" value="DNA REPAIR PROTEIN RECO"/>
    <property type="match status" value="1"/>
</dbReference>
<dbReference type="InterPro" id="IPR042242">
    <property type="entry name" value="RecO_C"/>
</dbReference>
<evidence type="ECO:0000256" key="4">
    <source>
        <dbReference type="ARBA" id="ARBA00022763"/>
    </source>
</evidence>
<gene>
    <name evidence="8 10" type="primary">recO</name>
    <name evidence="10" type="ORF">IT774_13840</name>
</gene>
<dbReference type="InterPro" id="IPR012340">
    <property type="entry name" value="NA-bd_OB-fold"/>
</dbReference>
<dbReference type="Proteomes" id="UP000595095">
    <property type="component" value="Chromosome"/>
</dbReference>
<evidence type="ECO:0000259" key="9">
    <source>
        <dbReference type="Pfam" id="PF11967"/>
    </source>
</evidence>
<accession>A0A7S9DWM3</accession>
<evidence type="ECO:0000313" key="11">
    <source>
        <dbReference type="Proteomes" id="UP000595095"/>
    </source>
</evidence>
<dbReference type="InterPro" id="IPR003717">
    <property type="entry name" value="RecO"/>
</dbReference>
<keyword evidence="6 8" id="KW-0234">DNA repair</keyword>
<protein>
    <recommendedName>
        <fullName evidence="3 8">DNA repair protein RecO</fullName>
    </recommendedName>
    <alternativeName>
        <fullName evidence="7 8">Recombination protein O</fullName>
    </alternativeName>
</protein>
<reference evidence="10 11" key="1">
    <citation type="submission" date="2020-11" db="EMBL/GenBank/DDBJ databases">
        <title>Complete genome sequence for Salinimonas sp. strain G2-b.</title>
        <authorList>
            <person name="Park S.-J."/>
        </authorList>
    </citation>
    <scope>NUCLEOTIDE SEQUENCE [LARGE SCALE GENOMIC DNA]</scope>
    <source>
        <strain evidence="10 11">G2-b</strain>
    </source>
</reference>
<feature type="domain" description="DNA replication/recombination mediator RecO N-terminal" evidence="9">
    <location>
        <begin position="1"/>
        <end position="76"/>
    </location>
</feature>
<dbReference type="InterPro" id="IPR037278">
    <property type="entry name" value="ARFGAP/RecO"/>
</dbReference>
<evidence type="ECO:0000256" key="5">
    <source>
        <dbReference type="ARBA" id="ARBA00023172"/>
    </source>
</evidence>
<dbReference type="GO" id="GO:0043590">
    <property type="term" value="C:bacterial nucleoid"/>
    <property type="evidence" value="ECO:0007669"/>
    <property type="project" value="TreeGrafter"/>
</dbReference>